<feature type="compositionally biased region" description="Low complexity" evidence="10">
    <location>
        <begin position="1163"/>
        <end position="1173"/>
    </location>
</feature>
<evidence type="ECO:0000256" key="8">
    <source>
        <dbReference type="ARBA" id="ARBA00022989"/>
    </source>
</evidence>
<gene>
    <name evidence="12" type="ORF">QR98_0081650</name>
</gene>
<feature type="compositionally biased region" description="Low complexity" evidence="10">
    <location>
        <begin position="1327"/>
        <end position="1372"/>
    </location>
</feature>
<keyword evidence="6" id="KW-0732">Signal</keyword>
<dbReference type="SMART" id="SM00255">
    <property type="entry name" value="TIR"/>
    <property type="match status" value="1"/>
</dbReference>
<evidence type="ECO:0000313" key="13">
    <source>
        <dbReference type="Proteomes" id="UP000616769"/>
    </source>
</evidence>
<feature type="transmembrane region" description="Helical" evidence="11">
    <location>
        <begin position="932"/>
        <end position="960"/>
    </location>
</feature>
<dbReference type="SUPFAM" id="SSF52200">
    <property type="entry name" value="Toll/Interleukin receptor TIR domain"/>
    <property type="match status" value="1"/>
</dbReference>
<feature type="region of interest" description="Disordered" evidence="10">
    <location>
        <begin position="1154"/>
        <end position="1173"/>
    </location>
</feature>
<keyword evidence="8 11" id="KW-1133">Transmembrane helix</keyword>
<proteinExistence type="inferred from homology"/>
<dbReference type="PROSITE" id="PS50104">
    <property type="entry name" value="TIR"/>
    <property type="match status" value="1"/>
</dbReference>
<dbReference type="OrthoDB" id="2015831at2759"/>
<dbReference type="EMBL" id="JXLN01013826">
    <property type="protein sequence ID" value="KPM09626.1"/>
    <property type="molecule type" value="Genomic_DNA"/>
</dbReference>
<evidence type="ECO:0000256" key="6">
    <source>
        <dbReference type="ARBA" id="ARBA00022729"/>
    </source>
</evidence>
<dbReference type="InterPro" id="IPR035897">
    <property type="entry name" value="Toll_tir_struct_dom_sf"/>
</dbReference>
<dbReference type="PANTHER" id="PTHR24366">
    <property type="entry name" value="IG(IMMUNOGLOBULIN) AND LRR(LEUCINE RICH REPEAT) DOMAINS"/>
    <property type="match status" value="1"/>
</dbReference>
<keyword evidence="9 11" id="KW-0472">Membrane</keyword>
<comment type="similarity">
    <text evidence="2">Belongs to the Toll-like receptor family.</text>
</comment>
<dbReference type="InterPro" id="IPR001611">
    <property type="entry name" value="Leu-rich_rpt"/>
</dbReference>
<dbReference type="PANTHER" id="PTHR24366:SF96">
    <property type="entry name" value="LEUCINE RICH REPEAT CONTAINING 53"/>
    <property type="match status" value="1"/>
</dbReference>
<dbReference type="PROSITE" id="PS51450">
    <property type="entry name" value="LRR"/>
    <property type="match status" value="7"/>
</dbReference>
<evidence type="ECO:0000313" key="12">
    <source>
        <dbReference type="EMBL" id="KPM09626.1"/>
    </source>
</evidence>
<feature type="compositionally biased region" description="Polar residues" evidence="10">
    <location>
        <begin position="1375"/>
        <end position="1418"/>
    </location>
</feature>
<dbReference type="SMART" id="SM00369">
    <property type="entry name" value="LRR_TYP"/>
    <property type="match status" value="19"/>
</dbReference>
<dbReference type="FunFam" id="3.40.50.10140:FF:000021">
    <property type="entry name" value="Toll receptor 13"/>
    <property type="match status" value="1"/>
</dbReference>
<dbReference type="FunFam" id="3.80.10.10:FF:001164">
    <property type="entry name" value="GH01279p"/>
    <property type="match status" value="1"/>
</dbReference>
<dbReference type="InterPro" id="IPR032675">
    <property type="entry name" value="LRR_dom_sf"/>
</dbReference>
<keyword evidence="12" id="KW-0675">Receptor</keyword>
<evidence type="ECO:0000256" key="11">
    <source>
        <dbReference type="SAM" id="Phobius"/>
    </source>
</evidence>
<evidence type="ECO:0000256" key="9">
    <source>
        <dbReference type="ARBA" id="ARBA00023136"/>
    </source>
</evidence>
<evidence type="ECO:0000256" key="1">
    <source>
        <dbReference type="ARBA" id="ARBA00004236"/>
    </source>
</evidence>
<dbReference type="SUPFAM" id="SSF52058">
    <property type="entry name" value="L domain-like"/>
    <property type="match status" value="4"/>
</dbReference>
<accession>A0A132AF72</accession>
<comment type="caution">
    <text evidence="12">The sequence shown here is derived from an EMBL/GenBank/DDBJ whole genome shotgun (WGS) entry which is preliminary data.</text>
</comment>
<dbReference type="GO" id="GO:0005886">
    <property type="term" value="C:plasma membrane"/>
    <property type="evidence" value="ECO:0007669"/>
    <property type="project" value="UniProtKB-SubCell"/>
</dbReference>
<comment type="subcellular location">
    <subcellularLocation>
        <location evidence="1">Cell membrane</location>
    </subcellularLocation>
</comment>
<feature type="region of interest" description="Disordered" evidence="10">
    <location>
        <begin position="982"/>
        <end position="1001"/>
    </location>
</feature>
<dbReference type="GO" id="GO:0007165">
    <property type="term" value="P:signal transduction"/>
    <property type="evidence" value="ECO:0007669"/>
    <property type="project" value="InterPro"/>
</dbReference>
<dbReference type="Proteomes" id="UP000616769">
    <property type="component" value="Unassembled WGS sequence"/>
</dbReference>
<keyword evidence="5 11" id="KW-0812">Transmembrane</keyword>
<evidence type="ECO:0000256" key="5">
    <source>
        <dbReference type="ARBA" id="ARBA00022692"/>
    </source>
</evidence>
<dbReference type="SMART" id="SM00365">
    <property type="entry name" value="LRR_SD22"/>
    <property type="match status" value="5"/>
</dbReference>
<dbReference type="Pfam" id="PF01582">
    <property type="entry name" value="TIR"/>
    <property type="match status" value="1"/>
</dbReference>
<dbReference type="InterPro" id="IPR000157">
    <property type="entry name" value="TIR_dom"/>
</dbReference>
<evidence type="ECO:0000256" key="10">
    <source>
        <dbReference type="SAM" id="MobiDB-lite"/>
    </source>
</evidence>
<reference evidence="12 13" key="1">
    <citation type="journal article" date="2015" name="Parasit. Vectors">
        <title>Draft genome of the scabies mite.</title>
        <authorList>
            <person name="Rider S.D.Jr."/>
            <person name="Morgan M.S."/>
            <person name="Arlian L.G."/>
        </authorList>
    </citation>
    <scope>NUCLEOTIDE SEQUENCE [LARGE SCALE GENOMIC DNA]</scope>
    <source>
        <strain evidence="12">Arlian Lab</strain>
    </source>
</reference>
<protein>
    <submittedName>
        <fullName evidence="12">Toll/interleukin-1 receptor-like protein</fullName>
    </submittedName>
</protein>
<organism evidence="12 13">
    <name type="scientific">Sarcoptes scabiei</name>
    <name type="common">Itch mite</name>
    <name type="synonym">Acarus scabiei</name>
    <dbReference type="NCBI Taxonomy" id="52283"/>
    <lineage>
        <taxon>Eukaryota</taxon>
        <taxon>Metazoa</taxon>
        <taxon>Ecdysozoa</taxon>
        <taxon>Arthropoda</taxon>
        <taxon>Chelicerata</taxon>
        <taxon>Arachnida</taxon>
        <taxon>Acari</taxon>
        <taxon>Acariformes</taxon>
        <taxon>Sarcoptiformes</taxon>
        <taxon>Astigmata</taxon>
        <taxon>Psoroptidia</taxon>
        <taxon>Sarcoptoidea</taxon>
        <taxon>Sarcoptidae</taxon>
        <taxon>Sarcoptinae</taxon>
        <taxon>Sarcoptes</taxon>
    </lineage>
</organism>
<evidence type="ECO:0000256" key="2">
    <source>
        <dbReference type="ARBA" id="ARBA00009634"/>
    </source>
</evidence>
<dbReference type="Pfam" id="PF13855">
    <property type="entry name" value="LRR_8"/>
    <property type="match status" value="6"/>
</dbReference>
<feature type="compositionally biased region" description="Basic residues" evidence="10">
    <location>
        <begin position="986"/>
        <end position="999"/>
    </location>
</feature>
<dbReference type="VEuPathDB" id="VectorBase:SSCA001465"/>
<name>A0A132AF72_SARSC</name>
<dbReference type="FunFam" id="3.80.10.10:FF:001438">
    <property type="entry name" value="Uncharacterized protein"/>
    <property type="match status" value="1"/>
</dbReference>
<evidence type="ECO:0000256" key="7">
    <source>
        <dbReference type="ARBA" id="ARBA00022737"/>
    </source>
</evidence>
<feature type="region of interest" description="Disordered" evidence="10">
    <location>
        <begin position="1289"/>
        <end position="1418"/>
    </location>
</feature>
<dbReference type="Gene3D" id="3.80.10.10">
    <property type="entry name" value="Ribonuclease Inhibitor"/>
    <property type="match status" value="4"/>
</dbReference>
<evidence type="ECO:0000256" key="4">
    <source>
        <dbReference type="ARBA" id="ARBA00022614"/>
    </source>
</evidence>
<sequence>MSVISIKSIKAKFINGDVLFESQLPGRSFLGLHQLRELSIERCKLSELPGDLFTGLQELRHLTIQTFNTDWGDLSLRFSETNPNALFATTRQLETIDLSENVLTDRGFSRLARLQVLNLRHNLIVRAEETSLAGLNELSRLDLSNNQLVALPARFFQAVKVSLSELYLQNNSISVIPPGLFSGLAQVIELDLSNNEVTSHWIGPTTFSDMSRLLSLDLSYNKLSRIDANAFRALFTLQSLSLKYNEIESLAENAFSTNRNLHTLSLSGNRLMTLNAATFTGLEVLNALFLDSNRFQNIHPAAFSNVSGLMELNISNNRLDQVPQAIQNLRSLRSLDLSYNKIQDISNASYRGLEQLYGLNLEANIIGNLSRGDFLDLPSLRVLNLAANRIGSVEQGTFDNIPDLHALRLDSNSVIDINRLFVNLRDLLMLNISANRIELFDYAMIPVGLQWLDLHQNLIENLGNYFEIESELKLRTLDASSNRLTDIDASSLPDSIELVMLNNNQLRKVAPFTFLKKDNLTRADLSSNQLSTLDLNALRLSKVPTRRPLPEFSIAGNPFVCDCNIEWLQLATALQNQQQQQSLPNSLSSTIPSFVNNDDTSRQYPRVVDANQVQCRLMFGRGQMPIITSLLATRSSQFLCPYRSHCFALCHCCEFDACDCEMTCPDNCSCFYDQSWNTNIVDCGRNNHQLVPTRIPMDVTNLYLDGNNIAELSPHTFIGRKNLRYLYLNGSHIQAINNRTFNGLKSLLVLNLADNQLTTLFGYEFERLVDLSELYLQNNLISVIANNTFRALRSLKILRLDHNRIVEFELWSMSTPTLEELYLGSNAWSCDCYFVGQMMEWLPSRQKVIKDLQNVYCQYNETFSVAMAPIAYPGNYQLTNEIEQTRANITAACSLYAKRELISAQSSSSSSSSGSNGILGPNSSQANNQIEMFLPILVLIIVSTLAILLLLASIVTAVLYRHEISVWFFARTGIRFGRGLSGADKKGRRGRRHRGRRGRHSDPYDGDCGEKLFDAFVSYSKKDEQFVQQMLAPELEYGNTPMRLCLHYRDLPVASGFVADAIIEAMAASRRSILVISEHFLRGEWMQYEFKAAHQEALRSRARHKLILIFVGPVAGKDLDPDIRVWLKTSGNTCLQWGEKMFWEKLQYAMPEIPTASSGGGSSANSSSSSTTSSLYGRKAMQLIQQSHQKGSTLPLSGLSSGQHTPRNFESYQQQLSFGGQSTLQQLHHPLLSGSTLNRLGQHPSYQTTMDPNVHPLYSPSSLHSQQSTYAYPTYHPISSLTAAAPPPPLSLSLAGGNPHHQSMVQSTPPPLPPAHPLHQRLFNNHSGGSSSGTTDTTMETSSGHQHSHLQQQQQLQQQHLHQNSNLSNNGHFISANNEQSSNGLMINTSGSDFSGQPTTTMPFVPTASSTTAVAVHI</sequence>
<keyword evidence="3" id="KW-1003">Cell membrane</keyword>
<dbReference type="InterPro" id="IPR003591">
    <property type="entry name" value="Leu-rich_rpt_typical-subtyp"/>
</dbReference>
<keyword evidence="4" id="KW-0433">Leucine-rich repeat</keyword>
<keyword evidence="7" id="KW-0677">Repeat</keyword>
<evidence type="ECO:0000256" key="3">
    <source>
        <dbReference type="ARBA" id="ARBA00022475"/>
    </source>
</evidence>
<dbReference type="Gene3D" id="3.40.50.10140">
    <property type="entry name" value="Toll/interleukin-1 receptor homology (TIR) domain"/>
    <property type="match status" value="1"/>
</dbReference>
<dbReference type="PRINTS" id="PR00019">
    <property type="entry name" value="LEURICHRPT"/>
</dbReference>